<dbReference type="RefSeq" id="WP_071631615.1">
    <property type="nucleotide sequence ID" value="NZ_MOEC01000008.1"/>
</dbReference>
<dbReference type="Proteomes" id="UP000182985">
    <property type="component" value="Unassembled WGS sequence"/>
</dbReference>
<gene>
    <name evidence="1" type="ORF">BLA27_09960</name>
</gene>
<evidence type="ECO:0000313" key="1">
    <source>
        <dbReference type="EMBL" id="OIS93632.1"/>
    </source>
</evidence>
<evidence type="ECO:0000313" key="2">
    <source>
        <dbReference type="Proteomes" id="UP000182985"/>
    </source>
</evidence>
<dbReference type="EMBL" id="MOEC01000008">
    <property type="protein sequence ID" value="OIS93632.1"/>
    <property type="molecule type" value="Genomic_DNA"/>
</dbReference>
<reference evidence="1 2" key="1">
    <citation type="submission" date="2016-10" db="EMBL/GenBank/DDBJ databases">
        <title>The Draft Genome Sequence of the Potato Rhizosphere Bacteria Ochrobactrum sp. IPA7.2.</title>
        <authorList>
            <person name="Gogoleva N.E."/>
            <person name="Khlopko Y.A."/>
            <person name="Burygin G.L."/>
            <person name="Plotnikov A.O."/>
        </authorList>
    </citation>
    <scope>NUCLEOTIDE SEQUENCE [LARGE SCALE GENOMIC DNA]</scope>
    <source>
        <strain evidence="1 2">IPA7.2</strain>
    </source>
</reference>
<comment type="caution">
    <text evidence="1">The sequence shown here is derived from an EMBL/GenBank/DDBJ whole genome shotgun (WGS) entry which is preliminary data.</text>
</comment>
<dbReference type="AlphaFoldDB" id="A0A1J6IEW5"/>
<accession>A0A1J6IEW5</accession>
<protein>
    <submittedName>
        <fullName evidence="1">Uncharacterized protein</fullName>
    </submittedName>
</protein>
<keyword evidence="2" id="KW-1185">Reference proteome</keyword>
<proteinExistence type="predicted"/>
<sequence>MALSFRTIQDKSLSNGASFTFDFGDTIQQFIVGPAYFKLSYGEDHNYEFSKMALTLANSQTGTSVQTSVTAILEDDDHSINLGESYISLSAIGVVGSGRDYTVQLGTQPNVPSGATETRICDNASPTVQNYAVMMSGFSMAYSTEIHRFWSAKTVLTSSDKQDDGLYASITGYCKNDDNAETDENSFNLIGLTTAAASKDQKEPLLLLIKRWKGQSSSGNVSIDFSNELESGYVIDKALVFISDFSVYYGDRTGSTDHEITGIGAGCKTWTGPGQKTVTLTQPHAFVWQTGFGDDKQDDSNSYVELLIVVTQRLP</sequence>
<name>A0A1J6IEW5_9HYPH</name>
<dbReference type="OrthoDB" id="5511530at2"/>
<organism evidence="1 2">
    <name type="scientific">Brucella cytisi</name>
    <dbReference type="NCBI Taxonomy" id="407152"/>
    <lineage>
        <taxon>Bacteria</taxon>
        <taxon>Pseudomonadati</taxon>
        <taxon>Pseudomonadota</taxon>
        <taxon>Alphaproteobacteria</taxon>
        <taxon>Hyphomicrobiales</taxon>
        <taxon>Brucellaceae</taxon>
        <taxon>Brucella/Ochrobactrum group</taxon>
        <taxon>Brucella</taxon>
    </lineage>
</organism>